<gene>
    <name evidence="2" type="ORF">SAMN04489712_101630</name>
</gene>
<dbReference type="AlphaFoldDB" id="A0A1H5TI62"/>
<evidence type="ECO:0000256" key="1">
    <source>
        <dbReference type="SAM" id="Phobius"/>
    </source>
</evidence>
<dbReference type="PANTHER" id="PTHR40761:SF1">
    <property type="entry name" value="CONSERVED INTEGRAL MEMBRANE ALANINE VALINE AND LEUCINE RICH PROTEIN-RELATED"/>
    <property type="match status" value="1"/>
</dbReference>
<name>A0A1H5TI62_9ACTN</name>
<feature type="transmembrane region" description="Helical" evidence="1">
    <location>
        <begin position="206"/>
        <end position="226"/>
    </location>
</feature>
<feature type="transmembrane region" description="Helical" evidence="1">
    <location>
        <begin position="6"/>
        <end position="25"/>
    </location>
</feature>
<keyword evidence="3" id="KW-1185">Reference proteome</keyword>
<evidence type="ECO:0000313" key="3">
    <source>
        <dbReference type="Proteomes" id="UP000236723"/>
    </source>
</evidence>
<feature type="transmembrane region" description="Helical" evidence="1">
    <location>
        <begin position="135"/>
        <end position="154"/>
    </location>
</feature>
<sequence length="311" mass="32733">MNCVVAALAAVCLYYLGAAFFKVAAGRMEPLHGRRPVHLIRQVLSDRLWVTGLLVFTVGLELQIVAFAELSLGPAQPLFCSTLLFLLVICLGYFGERLVPREWAGLGLFAVATMCIALSVPTGDDPIEGLPPTPTVVPVAALSLAVPLLLFPLVGRHATGRHARPLAGIAYGLICGLLLGTGEVAVKGLSIANGTRAHGLSLLAEPYLYLTLVAAGLGLCQGTIALQRCRMAIPMVVCTIVAKTYLLVVGSWLYGVGWPSDPLSGHLRLIGVCLAIGALFVFPRHERPRSPVPAAPLATAGPVVSLGSPRR</sequence>
<evidence type="ECO:0000313" key="2">
    <source>
        <dbReference type="EMBL" id="SEF62499.1"/>
    </source>
</evidence>
<reference evidence="3" key="1">
    <citation type="submission" date="2016-10" db="EMBL/GenBank/DDBJ databases">
        <authorList>
            <person name="Varghese N."/>
            <person name="Submissions S."/>
        </authorList>
    </citation>
    <scope>NUCLEOTIDE SEQUENCE [LARGE SCALE GENOMIC DNA]</scope>
    <source>
        <strain evidence="3">DSM 43163</strain>
    </source>
</reference>
<evidence type="ECO:0008006" key="4">
    <source>
        <dbReference type="Google" id="ProtNLM"/>
    </source>
</evidence>
<feature type="transmembrane region" description="Helical" evidence="1">
    <location>
        <begin position="74"/>
        <end position="94"/>
    </location>
</feature>
<keyword evidence="1" id="KW-0812">Transmembrane</keyword>
<proteinExistence type="predicted"/>
<protein>
    <recommendedName>
        <fullName evidence="4">Magnesium transporter NIPA</fullName>
    </recommendedName>
</protein>
<accession>A0A1H5TI62</accession>
<feature type="transmembrane region" description="Helical" evidence="1">
    <location>
        <begin position="106"/>
        <end position="123"/>
    </location>
</feature>
<feature type="transmembrane region" description="Helical" evidence="1">
    <location>
        <begin position="48"/>
        <end position="68"/>
    </location>
</feature>
<dbReference type="OrthoDB" id="3469424at2"/>
<keyword evidence="1" id="KW-0472">Membrane</keyword>
<keyword evidence="1" id="KW-1133">Transmembrane helix</keyword>
<feature type="transmembrane region" description="Helical" evidence="1">
    <location>
        <begin position="166"/>
        <end position="186"/>
    </location>
</feature>
<feature type="transmembrane region" description="Helical" evidence="1">
    <location>
        <begin position="233"/>
        <end position="254"/>
    </location>
</feature>
<organism evidence="2 3">
    <name type="scientific">Thermomonospora echinospora</name>
    <dbReference type="NCBI Taxonomy" id="1992"/>
    <lineage>
        <taxon>Bacteria</taxon>
        <taxon>Bacillati</taxon>
        <taxon>Actinomycetota</taxon>
        <taxon>Actinomycetes</taxon>
        <taxon>Streptosporangiales</taxon>
        <taxon>Thermomonosporaceae</taxon>
        <taxon>Thermomonospora</taxon>
    </lineage>
</organism>
<dbReference type="EMBL" id="FNVO01000001">
    <property type="protein sequence ID" value="SEF62499.1"/>
    <property type="molecule type" value="Genomic_DNA"/>
</dbReference>
<dbReference type="PANTHER" id="PTHR40761">
    <property type="entry name" value="CONSERVED INTEGRAL MEMBRANE ALANINE VALINE AND LEUCINE RICH PROTEIN-RELATED"/>
    <property type="match status" value="1"/>
</dbReference>
<feature type="transmembrane region" description="Helical" evidence="1">
    <location>
        <begin position="266"/>
        <end position="282"/>
    </location>
</feature>
<dbReference type="RefSeq" id="WP_146087238.1">
    <property type="nucleotide sequence ID" value="NZ_FNVO01000001.1"/>
</dbReference>
<dbReference type="Proteomes" id="UP000236723">
    <property type="component" value="Unassembled WGS sequence"/>
</dbReference>